<proteinExistence type="predicted"/>
<dbReference type="OrthoDB" id="21665at2"/>
<dbReference type="AlphaFoldDB" id="A0A1H0K0C6"/>
<dbReference type="InterPro" id="IPR007803">
    <property type="entry name" value="Asp/Arg/Pro-Hydrxlase"/>
</dbReference>
<gene>
    <name evidence="2" type="ORF">SAMN05192530_10736</name>
</gene>
<sequence>MTRKTRKALRRTAIAVPLAALLLWFLFWPTVVWIVAGLVDLSRNKAKTRLMVGRYFTGNGIPTWLLSPFNLLVDALSYRNPGIYRLEDFPPAWREEIETVLDTFRTRREEITAEIDAKFHDGRRGMYVYRWYGKQHIRTVPEFERDFRYVKTIAVSVFSGKESTTWHYGPLRLTLRVLLNLKPADSDRVFIECQGRRHLWRDDPLYIFDDTLFHRSVNEVDARRYNVFMDVIRPSPVPGVLSVLLRGVSAIADQMKAMFYKNWRMIGAPKAKAPAGDAAA</sequence>
<evidence type="ECO:0000259" key="1">
    <source>
        <dbReference type="Pfam" id="PF05118"/>
    </source>
</evidence>
<dbReference type="RefSeq" id="WP_090674945.1">
    <property type="nucleotide sequence ID" value="NZ_FNIT01000007.1"/>
</dbReference>
<accession>A0A1H0K0C6</accession>
<keyword evidence="3" id="KW-1185">Reference proteome</keyword>
<evidence type="ECO:0000313" key="2">
    <source>
        <dbReference type="EMBL" id="SDO49455.1"/>
    </source>
</evidence>
<reference evidence="2 3" key="1">
    <citation type="submission" date="2016-10" db="EMBL/GenBank/DDBJ databases">
        <authorList>
            <person name="de Groot N.N."/>
        </authorList>
    </citation>
    <scope>NUCLEOTIDE SEQUENCE [LARGE SCALE GENOMIC DNA]</scope>
    <source>
        <strain evidence="3">L7-484,KACC 16230,DSM 25025</strain>
    </source>
</reference>
<dbReference type="InterPro" id="IPR027443">
    <property type="entry name" value="IPNS-like_sf"/>
</dbReference>
<dbReference type="STRING" id="1166073.SAMN05192530_10736"/>
<name>A0A1H0K0C6_9HYPH</name>
<dbReference type="EMBL" id="FNIT01000007">
    <property type="protein sequence ID" value="SDO49455.1"/>
    <property type="molecule type" value="Genomic_DNA"/>
</dbReference>
<evidence type="ECO:0000313" key="3">
    <source>
        <dbReference type="Proteomes" id="UP000198793"/>
    </source>
</evidence>
<organism evidence="2 3">
    <name type="scientific">Aureimonas jatrophae</name>
    <dbReference type="NCBI Taxonomy" id="1166073"/>
    <lineage>
        <taxon>Bacteria</taxon>
        <taxon>Pseudomonadati</taxon>
        <taxon>Pseudomonadota</taxon>
        <taxon>Alphaproteobacteria</taxon>
        <taxon>Hyphomicrobiales</taxon>
        <taxon>Aurantimonadaceae</taxon>
        <taxon>Aureimonas</taxon>
    </lineage>
</organism>
<protein>
    <submittedName>
        <fullName evidence="2">Beta-hydroxylase</fullName>
    </submittedName>
</protein>
<feature type="domain" description="Aspartyl/asparaginy/proline hydroxylase" evidence="1">
    <location>
        <begin position="148"/>
        <end position="234"/>
    </location>
</feature>
<dbReference type="Gene3D" id="2.60.120.330">
    <property type="entry name" value="B-lactam Antibiotic, Isopenicillin N Synthase, Chain"/>
    <property type="match status" value="1"/>
</dbReference>
<dbReference type="Pfam" id="PF05118">
    <property type="entry name" value="Asp_Arg_Hydrox"/>
    <property type="match status" value="1"/>
</dbReference>
<dbReference type="Proteomes" id="UP000198793">
    <property type="component" value="Unassembled WGS sequence"/>
</dbReference>